<accession>A0A919JR82</accession>
<dbReference type="InterPro" id="IPR010982">
    <property type="entry name" value="Lambda_DNA-bd_dom_sf"/>
</dbReference>
<dbReference type="Proteomes" id="UP000647172">
    <property type="component" value="Unassembled WGS sequence"/>
</dbReference>
<proteinExistence type="predicted"/>
<dbReference type="AlphaFoldDB" id="A0A919JR82"/>
<dbReference type="PRINTS" id="PR00364">
    <property type="entry name" value="DISEASERSIST"/>
</dbReference>
<dbReference type="GO" id="GO:0043531">
    <property type="term" value="F:ADP binding"/>
    <property type="evidence" value="ECO:0007669"/>
    <property type="project" value="InterPro"/>
</dbReference>
<dbReference type="InterPro" id="IPR019734">
    <property type="entry name" value="TPR_rpt"/>
</dbReference>
<dbReference type="SUPFAM" id="SSF47413">
    <property type="entry name" value="lambda repressor-like DNA-binding domains"/>
    <property type="match status" value="1"/>
</dbReference>
<comment type="caution">
    <text evidence="2">The sequence shown here is derived from an EMBL/GenBank/DDBJ whole genome shotgun (WGS) entry which is preliminary data.</text>
</comment>
<gene>
    <name evidence="2" type="ORF">Ani05nite_73990</name>
</gene>
<dbReference type="Gene3D" id="1.10.260.40">
    <property type="entry name" value="lambda repressor-like DNA-binding domains"/>
    <property type="match status" value="1"/>
</dbReference>
<name>A0A919JR82_9ACTN</name>
<dbReference type="GO" id="GO:0003677">
    <property type="term" value="F:DNA binding"/>
    <property type="evidence" value="ECO:0007669"/>
    <property type="project" value="InterPro"/>
</dbReference>
<dbReference type="SMART" id="SM00530">
    <property type="entry name" value="HTH_XRE"/>
    <property type="match status" value="1"/>
</dbReference>
<dbReference type="PROSITE" id="PS50943">
    <property type="entry name" value="HTH_CROC1"/>
    <property type="match status" value="1"/>
</dbReference>
<dbReference type="Gene3D" id="3.40.50.300">
    <property type="entry name" value="P-loop containing nucleotide triphosphate hydrolases"/>
    <property type="match status" value="1"/>
</dbReference>
<dbReference type="Pfam" id="PF13424">
    <property type="entry name" value="TPR_12"/>
    <property type="match status" value="2"/>
</dbReference>
<dbReference type="InterPro" id="IPR011990">
    <property type="entry name" value="TPR-like_helical_dom_sf"/>
</dbReference>
<dbReference type="InterPro" id="IPR027417">
    <property type="entry name" value="P-loop_NTPase"/>
</dbReference>
<dbReference type="SUPFAM" id="SSF52540">
    <property type="entry name" value="P-loop containing nucleoside triphosphate hydrolases"/>
    <property type="match status" value="1"/>
</dbReference>
<protein>
    <recommendedName>
        <fullName evidence="1">HTH cro/C1-type domain-containing protein</fullName>
    </recommendedName>
</protein>
<dbReference type="EMBL" id="BOMQ01000090">
    <property type="protein sequence ID" value="GIE53865.1"/>
    <property type="molecule type" value="Genomic_DNA"/>
</dbReference>
<dbReference type="SMART" id="SM00028">
    <property type="entry name" value="TPR"/>
    <property type="match status" value="4"/>
</dbReference>
<feature type="domain" description="HTH cro/C1-type" evidence="1">
    <location>
        <begin position="683"/>
        <end position="738"/>
    </location>
</feature>
<dbReference type="SUPFAM" id="SSF48452">
    <property type="entry name" value="TPR-like"/>
    <property type="match status" value="2"/>
</dbReference>
<dbReference type="CDD" id="cd00093">
    <property type="entry name" value="HTH_XRE"/>
    <property type="match status" value="1"/>
</dbReference>
<sequence>MPPDVDGFTGRVAELALLDAVPSGVVVVSGPPGAGKTALVVHWAHRAAGRFPDGQLHVDLHGFDGAARPRDPAEAVRLLLDALGTDPHRIPADPDARLALYRSLTAGRRMLLVLDNARDSEQVRPLVPAGAGMRTVVTSRRRLTTLVAGLGAQPLEVDVLPPPAAVELVRRRLGPHRAGPDEAGPDEAGPDVLAEIAEACGRLPLALTLAAARARLTGTPLATLAAELRRPAGRLEALDDGGGGGLRTVFSWSYERLGPPAARLFRLLGLAAGPDITPAAAAALAGRPAPETRRRLRELVDAGLLAERGDGRYAMPGLIHTYAGELARRQESTGDRRAALTRLTDHYTHTAYHADLVLNPARAPIPLPLAEPADGARPAPLDDLKAALAWLRGERETLLAALRQAKDEDLDAQAWQLSWALDTFLHEQGRWDDEGAAWAVALEAAAALGDGPALAYAYSFLAVADGRRQRFETAREHLHRALGLVRAAGDQAGEGECLFILSYLCWLQGDQDEALARARESLALFRLVDDPMWAGKAALATGWYLAQSGEPRAALPHYRESLRLQQRAGDQPNEAVTRDSLGWLQLQLGDLDDAVRHLREGLRIARRLGSPALEAQLLGHLGDVHEALGDPGTATARRRRAYAILAELGHPQAAELRRKLAGAPPATGGADDPDPAAELGRRVRDHRLRRGLSQEDLAARTGLSVRTVRYLESGRAGRPRPETLRLLGDAFGLEGDERERWHAEASRDRGPAR</sequence>
<organism evidence="2 3">
    <name type="scientific">Actinoplanes nipponensis</name>
    <dbReference type="NCBI Taxonomy" id="135950"/>
    <lineage>
        <taxon>Bacteria</taxon>
        <taxon>Bacillati</taxon>
        <taxon>Actinomycetota</taxon>
        <taxon>Actinomycetes</taxon>
        <taxon>Micromonosporales</taxon>
        <taxon>Micromonosporaceae</taxon>
        <taxon>Actinoplanes</taxon>
    </lineage>
</organism>
<dbReference type="Gene3D" id="1.25.40.10">
    <property type="entry name" value="Tetratricopeptide repeat domain"/>
    <property type="match status" value="1"/>
</dbReference>
<keyword evidence="3" id="KW-1185">Reference proteome</keyword>
<evidence type="ECO:0000259" key="1">
    <source>
        <dbReference type="PROSITE" id="PS50943"/>
    </source>
</evidence>
<dbReference type="Pfam" id="PF13560">
    <property type="entry name" value="HTH_31"/>
    <property type="match status" value="1"/>
</dbReference>
<evidence type="ECO:0000313" key="2">
    <source>
        <dbReference type="EMBL" id="GIE53865.1"/>
    </source>
</evidence>
<evidence type="ECO:0000313" key="3">
    <source>
        <dbReference type="Proteomes" id="UP000647172"/>
    </source>
</evidence>
<dbReference type="PANTHER" id="PTHR47691:SF3">
    <property type="entry name" value="HTH-TYPE TRANSCRIPTIONAL REGULATOR RV0890C-RELATED"/>
    <property type="match status" value="1"/>
</dbReference>
<dbReference type="PANTHER" id="PTHR47691">
    <property type="entry name" value="REGULATOR-RELATED"/>
    <property type="match status" value="1"/>
</dbReference>
<dbReference type="InterPro" id="IPR001387">
    <property type="entry name" value="Cro/C1-type_HTH"/>
</dbReference>
<reference evidence="2" key="1">
    <citation type="submission" date="2021-01" db="EMBL/GenBank/DDBJ databases">
        <title>Whole genome shotgun sequence of Actinoplanes nipponensis NBRC 14063.</title>
        <authorList>
            <person name="Komaki H."/>
            <person name="Tamura T."/>
        </authorList>
    </citation>
    <scope>NUCLEOTIDE SEQUENCE</scope>
    <source>
        <strain evidence="2">NBRC 14063</strain>
    </source>
</reference>